<sequence>MHGHKGRPTTDERTGQPSAGQYQKDLSFRLGLAVWAFKDWVGNFYPAKSQATNFLRLYGERMLAVEGNTTFYSVPSQDIVKRWASNTPPEFRFCPKLPRAVTHEGPLMAHLPAALSFLELMQGLGDRLGPVMAQLPPSYSPAAIQDLENFLKAWPRSSAPIAVEVRHLDWFAQGPMAELNALLSDLGVGRVLLDTRPMYAWEEEGDVDPQLRSNRRKPKVPLQVVATADFVIVRYISHPRLRRNHDYLALWASQVGDWLAQGKQVYFFVHCPMEEESPEIARYFQATLEASAPVNIPPLPWNGLIDPPSQLALF</sequence>
<gene>
    <name evidence="1" type="ORF">HLUCCA11_09225</name>
</gene>
<dbReference type="Proteomes" id="UP000050465">
    <property type="component" value="Unassembled WGS sequence"/>
</dbReference>
<comment type="caution">
    <text evidence="1">The sequence shown here is derived from an EMBL/GenBank/DDBJ whole genome shotgun (WGS) entry which is preliminary data.</text>
</comment>
<organism evidence="1 2">
    <name type="scientific">Phormidesmis priestleyi Ana</name>
    <dbReference type="NCBI Taxonomy" id="1666911"/>
    <lineage>
        <taxon>Bacteria</taxon>
        <taxon>Bacillati</taxon>
        <taxon>Cyanobacteriota</taxon>
        <taxon>Cyanophyceae</taxon>
        <taxon>Leptolyngbyales</taxon>
        <taxon>Leptolyngbyaceae</taxon>
        <taxon>Phormidesmis</taxon>
    </lineage>
</organism>
<dbReference type="PANTHER" id="PTHR30348:SF9">
    <property type="entry name" value="UPF0759 PROTEIN YECE"/>
    <property type="match status" value="1"/>
</dbReference>
<dbReference type="AlphaFoldDB" id="A0A0N8KN73"/>
<evidence type="ECO:0000313" key="2">
    <source>
        <dbReference type="Proteomes" id="UP000050465"/>
    </source>
</evidence>
<proteinExistence type="predicted"/>
<dbReference type="PATRIC" id="fig|1666911.3.peg.637"/>
<dbReference type="EMBL" id="LJZR01000010">
    <property type="protein sequence ID" value="KPQ35738.1"/>
    <property type="molecule type" value="Genomic_DNA"/>
</dbReference>
<dbReference type="PANTHER" id="PTHR30348">
    <property type="entry name" value="UNCHARACTERIZED PROTEIN YECE"/>
    <property type="match status" value="1"/>
</dbReference>
<accession>A0A0N8KN73</accession>
<dbReference type="Gene3D" id="3.20.20.410">
    <property type="entry name" value="Protein of unknown function UPF0759"/>
    <property type="match status" value="1"/>
</dbReference>
<name>A0A0N8KN73_9CYAN</name>
<evidence type="ECO:0000313" key="1">
    <source>
        <dbReference type="EMBL" id="KPQ35738.1"/>
    </source>
</evidence>
<evidence type="ECO:0008006" key="3">
    <source>
        <dbReference type="Google" id="ProtNLM"/>
    </source>
</evidence>
<dbReference type="InterPro" id="IPR036520">
    <property type="entry name" value="UPF0759_sf"/>
</dbReference>
<protein>
    <recommendedName>
        <fullName evidence="3">DUF72 domain-containing protein</fullName>
    </recommendedName>
</protein>
<dbReference type="Pfam" id="PF01904">
    <property type="entry name" value="DUF72"/>
    <property type="match status" value="1"/>
</dbReference>
<dbReference type="InterPro" id="IPR002763">
    <property type="entry name" value="DUF72"/>
</dbReference>
<reference evidence="1 2" key="1">
    <citation type="submission" date="2015-09" db="EMBL/GenBank/DDBJ databases">
        <title>Identification and resolution of microdiversity through metagenomic sequencing of parallel consortia.</title>
        <authorList>
            <person name="Nelson W.C."/>
            <person name="Romine M.F."/>
            <person name="Lindemann S.R."/>
        </authorList>
    </citation>
    <scope>NUCLEOTIDE SEQUENCE [LARGE SCALE GENOMIC DNA]</scope>
    <source>
        <strain evidence="1">Ana</strain>
    </source>
</reference>
<dbReference type="SUPFAM" id="SSF117396">
    <property type="entry name" value="TM1631-like"/>
    <property type="match status" value="1"/>
</dbReference>